<evidence type="ECO:0000259" key="1">
    <source>
        <dbReference type="Pfam" id="PF12728"/>
    </source>
</evidence>
<name>A0A1R1LGP2_9MICC</name>
<accession>A0A1R1LGP2</accession>
<sequence>MSDVSTLVPEPADTKLAVSALRGLDAALGTEGPVRLRLGGQAGDVEVPRPALTALAQVLDSFAHGEGVTVLPAQAELTTQQAADALHVSRPFLIGLLDAGQIEYRTVGTHRRVKAASLIRYLREDDARRQTAADTLAAETRELGFA</sequence>
<dbReference type="STRING" id="554083.BKD30_04750"/>
<dbReference type="NCBIfam" id="TIGR01764">
    <property type="entry name" value="excise"/>
    <property type="match status" value="1"/>
</dbReference>
<dbReference type="EMBL" id="MRDE01000021">
    <property type="protein sequence ID" value="OMH26701.1"/>
    <property type="molecule type" value="Genomic_DNA"/>
</dbReference>
<comment type="caution">
    <text evidence="2">The sequence shown here is derived from an EMBL/GenBank/DDBJ whole genome shotgun (WGS) entry which is preliminary data.</text>
</comment>
<dbReference type="OrthoDB" id="26212at2"/>
<organism evidence="2 3">
    <name type="scientific">Tersicoccus phoenicis</name>
    <dbReference type="NCBI Taxonomy" id="554083"/>
    <lineage>
        <taxon>Bacteria</taxon>
        <taxon>Bacillati</taxon>
        <taxon>Actinomycetota</taxon>
        <taxon>Actinomycetes</taxon>
        <taxon>Micrococcales</taxon>
        <taxon>Micrococcaceae</taxon>
        <taxon>Tersicoccus</taxon>
    </lineage>
</organism>
<dbReference type="InterPro" id="IPR041657">
    <property type="entry name" value="HTH_17"/>
</dbReference>
<dbReference type="GO" id="GO:0003677">
    <property type="term" value="F:DNA binding"/>
    <property type="evidence" value="ECO:0007669"/>
    <property type="project" value="InterPro"/>
</dbReference>
<keyword evidence="3" id="KW-1185">Reference proteome</keyword>
<dbReference type="Pfam" id="PF12728">
    <property type="entry name" value="HTH_17"/>
    <property type="match status" value="1"/>
</dbReference>
<dbReference type="RefSeq" id="WP_076702746.1">
    <property type="nucleotide sequence ID" value="NZ_MRDE01000021.1"/>
</dbReference>
<gene>
    <name evidence="2" type="ORF">BKD30_04750</name>
</gene>
<reference evidence="2 3" key="1">
    <citation type="submission" date="2016-12" db="EMBL/GenBank/DDBJ databases">
        <title>Draft genome of Tersicoccus phoenicis 1P05MA.</title>
        <authorList>
            <person name="Nakajima Y."/>
            <person name="Yoshizawa S."/>
            <person name="Nakamura K."/>
            <person name="Ogura Y."/>
            <person name="Hayashi T."/>
            <person name="Kogure K."/>
        </authorList>
    </citation>
    <scope>NUCLEOTIDE SEQUENCE [LARGE SCALE GENOMIC DNA]</scope>
    <source>
        <strain evidence="2 3">1p05MA</strain>
    </source>
</reference>
<dbReference type="InterPro" id="IPR010093">
    <property type="entry name" value="SinI_DNA-bd"/>
</dbReference>
<dbReference type="AlphaFoldDB" id="A0A1R1LGP2"/>
<evidence type="ECO:0000313" key="2">
    <source>
        <dbReference type="EMBL" id="OMH26701.1"/>
    </source>
</evidence>
<protein>
    <recommendedName>
        <fullName evidence="1">Helix-turn-helix domain-containing protein</fullName>
    </recommendedName>
</protein>
<dbReference type="Proteomes" id="UP000187085">
    <property type="component" value="Unassembled WGS sequence"/>
</dbReference>
<feature type="domain" description="Helix-turn-helix" evidence="1">
    <location>
        <begin position="77"/>
        <end position="124"/>
    </location>
</feature>
<proteinExistence type="predicted"/>
<evidence type="ECO:0000313" key="3">
    <source>
        <dbReference type="Proteomes" id="UP000187085"/>
    </source>
</evidence>